<proteinExistence type="predicted"/>
<accession>A0A820MT17</accession>
<protein>
    <submittedName>
        <fullName evidence="1">Uncharacterized protein</fullName>
    </submittedName>
</protein>
<dbReference type="AlphaFoldDB" id="A0A820MT17"/>
<organism evidence="1 2">
    <name type="scientific">Adineta steineri</name>
    <dbReference type="NCBI Taxonomy" id="433720"/>
    <lineage>
        <taxon>Eukaryota</taxon>
        <taxon>Metazoa</taxon>
        <taxon>Spiralia</taxon>
        <taxon>Gnathifera</taxon>
        <taxon>Rotifera</taxon>
        <taxon>Eurotatoria</taxon>
        <taxon>Bdelloidea</taxon>
        <taxon>Adinetida</taxon>
        <taxon>Adinetidae</taxon>
        <taxon>Adineta</taxon>
    </lineage>
</organism>
<comment type="caution">
    <text evidence="1">The sequence shown here is derived from an EMBL/GenBank/DDBJ whole genome shotgun (WGS) entry which is preliminary data.</text>
</comment>
<gene>
    <name evidence="1" type="ORF">OXD698_LOCUS50172</name>
</gene>
<evidence type="ECO:0000313" key="1">
    <source>
        <dbReference type="EMBL" id="CAF4377222.1"/>
    </source>
</evidence>
<sequence length="171" mass="19903">GETTVTLQETICTEVIVEISNAADDSSAEIEKFCTWARFTPSDPRTERRLLSARTREELKTHIDESKDYAVGDRWSKQVIENMNVYYTVTRIYDNEEYDTEVITFDEEYLMALDVLGYGATVHMWLTREVDIETGILLFLETIIKTTNINDRKTETDVKKLIKQEKAHHEL</sequence>
<evidence type="ECO:0000313" key="2">
    <source>
        <dbReference type="Proteomes" id="UP000663844"/>
    </source>
</evidence>
<dbReference type="EMBL" id="CAJOAZ010023631">
    <property type="protein sequence ID" value="CAF4377222.1"/>
    <property type="molecule type" value="Genomic_DNA"/>
</dbReference>
<name>A0A820MT17_9BILA</name>
<dbReference type="Proteomes" id="UP000663844">
    <property type="component" value="Unassembled WGS sequence"/>
</dbReference>
<reference evidence="1" key="1">
    <citation type="submission" date="2021-02" db="EMBL/GenBank/DDBJ databases">
        <authorList>
            <person name="Nowell W R."/>
        </authorList>
    </citation>
    <scope>NUCLEOTIDE SEQUENCE</scope>
</reference>
<feature type="non-terminal residue" evidence="1">
    <location>
        <position position="1"/>
    </location>
</feature>